<sequence>MDIHNHGSTTVYQIVIVNGGTNNSTEVFNEKEEHTFFKMIKKVFEYLKKTKTFFSK</sequence>
<dbReference type="Proteomes" id="UP000291236">
    <property type="component" value="Plasmid 79K"/>
</dbReference>
<dbReference type="KEGG" id="sbf:JCM31447_31510"/>
<reference evidence="1 2" key="1">
    <citation type="submission" date="2018-12" db="EMBL/GenBank/DDBJ databases">
        <title>Rubrispira sanarue gen. nov., sp., nov., a member of the order Silvanigrellales, isolated from a brackish lake in Hamamatsu Japan.</title>
        <authorList>
            <person name="Maejima Y."/>
            <person name="Iino T."/>
            <person name="Muraguchi Y."/>
            <person name="Fukuda K."/>
            <person name="Nojiri H."/>
            <person name="Ohkuma M."/>
            <person name="Moriuchi R."/>
            <person name="Dohra H."/>
            <person name="Kimbara K."/>
            <person name="Shintani M."/>
        </authorList>
    </citation>
    <scope>NUCLEOTIDE SEQUENCE [LARGE SCALE GENOMIC DNA]</scope>
    <source>
        <strain evidence="1 2">RF1110005</strain>
        <plasmid evidence="1 2">79K</plasmid>
    </source>
</reference>
<proteinExistence type="predicted"/>
<accession>A0A4V0P2W8</accession>
<dbReference type="EMBL" id="AP019369">
    <property type="protein sequence ID" value="BBH54677.1"/>
    <property type="molecule type" value="Genomic_DNA"/>
</dbReference>
<organism evidence="1 2">
    <name type="scientific">Fluviispira sanaruensis</name>
    <dbReference type="NCBI Taxonomy" id="2493639"/>
    <lineage>
        <taxon>Bacteria</taxon>
        <taxon>Pseudomonadati</taxon>
        <taxon>Bdellovibrionota</taxon>
        <taxon>Oligoflexia</taxon>
        <taxon>Silvanigrellales</taxon>
        <taxon>Silvanigrellaceae</taxon>
        <taxon>Fluviispira</taxon>
    </lineage>
</organism>
<evidence type="ECO:0000313" key="2">
    <source>
        <dbReference type="Proteomes" id="UP000291236"/>
    </source>
</evidence>
<dbReference type="AlphaFoldDB" id="A0A4V0P2W8"/>
<geneLocation type="plasmid" evidence="1 2">
    <name>79K</name>
</geneLocation>
<keyword evidence="2" id="KW-1185">Reference proteome</keyword>
<protein>
    <submittedName>
        <fullName evidence="1">Uncharacterized protein</fullName>
    </submittedName>
</protein>
<keyword evidence="1" id="KW-0614">Plasmid</keyword>
<name>A0A4V0P2W8_FLUSA</name>
<gene>
    <name evidence="1" type="ORF">JCM31447_31510</name>
</gene>
<evidence type="ECO:0000313" key="1">
    <source>
        <dbReference type="EMBL" id="BBH54677.1"/>
    </source>
</evidence>